<proteinExistence type="predicted"/>
<feature type="transmembrane region" description="Helical" evidence="1">
    <location>
        <begin position="53"/>
        <end position="74"/>
    </location>
</feature>
<evidence type="ECO:0000256" key="1">
    <source>
        <dbReference type="SAM" id="Phobius"/>
    </source>
</evidence>
<evidence type="ECO:0000313" key="3">
    <source>
        <dbReference type="Proteomes" id="UP000261704"/>
    </source>
</evidence>
<feature type="transmembrane region" description="Helical" evidence="1">
    <location>
        <begin position="112"/>
        <end position="128"/>
    </location>
</feature>
<evidence type="ECO:0000313" key="2">
    <source>
        <dbReference type="EMBL" id="AXX97979.1"/>
    </source>
</evidence>
<gene>
    <name evidence="2" type="ORF">BAR1_08560</name>
</gene>
<protein>
    <recommendedName>
        <fullName evidence="4">DUF4345 domain-containing protein</fullName>
    </recommendedName>
</protein>
<accession>A0A347UGK1</accession>
<keyword evidence="3" id="KW-1185">Reference proteome</keyword>
<feature type="transmembrane region" description="Helical" evidence="1">
    <location>
        <begin position="12"/>
        <end position="33"/>
    </location>
</feature>
<evidence type="ECO:0008006" key="4">
    <source>
        <dbReference type="Google" id="ProtNLM"/>
    </source>
</evidence>
<dbReference type="OrthoDB" id="8447795at2"/>
<organism evidence="2 3">
    <name type="scientific">Profundibacter amoris</name>
    <dbReference type="NCBI Taxonomy" id="2171755"/>
    <lineage>
        <taxon>Bacteria</taxon>
        <taxon>Pseudomonadati</taxon>
        <taxon>Pseudomonadota</taxon>
        <taxon>Alphaproteobacteria</taxon>
        <taxon>Rhodobacterales</taxon>
        <taxon>Paracoccaceae</taxon>
        <taxon>Profundibacter</taxon>
    </lineage>
</organism>
<sequence>MFQAKKAQDMTYFKALCYFIGVVQLVLGALYLFAPQFFVAWQGLSEIGQDINYPLAMLAGRFLVYGVGMFVIASDPVRYRIWADGMIAIQMIDLAAGLFYTGTGVVSIEHSGIAMFNATLFIIGLSLLRRGVARRVTA</sequence>
<reference evidence="2 3" key="1">
    <citation type="submission" date="2018-09" db="EMBL/GenBank/DDBJ databases">
        <title>Profundibacter amoris BAR1 gen. nov., sp. nov., a new member of the Roseobacter clade isolated at Lokis Castle Vent Field on the Arctic Mid-Oceanic Ridge.</title>
        <authorList>
            <person name="Le Moine Bauer S."/>
            <person name="Sjoeberg A.G."/>
            <person name="L'Haridon S."/>
            <person name="Stokke R."/>
            <person name="Roalkvam I."/>
            <person name="Steen I.H."/>
            <person name="Dahle H."/>
        </authorList>
    </citation>
    <scope>NUCLEOTIDE SEQUENCE [LARGE SCALE GENOMIC DNA]</scope>
    <source>
        <strain evidence="2 3">BAR1</strain>
    </source>
</reference>
<dbReference type="AlphaFoldDB" id="A0A347UGK1"/>
<keyword evidence="1" id="KW-0472">Membrane</keyword>
<dbReference type="EMBL" id="CP032125">
    <property type="protein sequence ID" value="AXX97979.1"/>
    <property type="molecule type" value="Genomic_DNA"/>
</dbReference>
<keyword evidence="1" id="KW-0812">Transmembrane</keyword>
<dbReference type="Proteomes" id="UP000261704">
    <property type="component" value="Chromosome"/>
</dbReference>
<name>A0A347UGK1_9RHOB</name>
<keyword evidence="1" id="KW-1133">Transmembrane helix</keyword>
<dbReference type="KEGG" id="pamo:BAR1_08560"/>
<feature type="transmembrane region" description="Helical" evidence="1">
    <location>
        <begin position="81"/>
        <end position="100"/>
    </location>
</feature>